<dbReference type="AlphaFoldDB" id="A0A364NVI0"/>
<keyword evidence="2" id="KW-1185">Reference proteome</keyword>
<accession>A0A364NVI0</accession>
<organism evidence="1 2">
    <name type="scientific">Paramagnetospirillum kuznetsovii</name>
    <dbReference type="NCBI Taxonomy" id="2053833"/>
    <lineage>
        <taxon>Bacteria</taxon>
        <taxon>Pseudomonadati</taxon>
        <taxon>Pseudomonadota</taxon>
        <taxon>Alphaproteobacteria</taxon>
        <taxon>Rhodospirillales</taxon>
        <taxon>Magnetospirillaceae</taxon>
        <taxon>Paramagnetospirillum</taxon>
    </lineage>
</organism>
<sequence>MKIFGFISLANRRRQQVTPLPAPVECPPTQAVNKRRSGNYVTVHRLLLAETGMDLPAVKKMVGVQ</sequence>
<dbReference type="EMBL" id="PGTO01000013">
    <property type="protein sequence ID" value="RAU21091.1"/>
    <property type="molecule type" value="Genomic_DNA"/>
</dbReference>
<name>A0A364NVI0_9PROT</name>
<evidence type="ECO:0000313" key="2">
    <source>
        <dbReference type="Proteomes" id="UP000251075"/>
    </source>
</evidence>
<dbReference type="Proteomes" id="UP000251075">
    <property type="component" value="Unassembled WGS sequence"/>
</dbReference>
<proteinExistence type="predicted"/>
<protein>
    <submittedName>
        <fullName evidence="1">Uncharacterized protein</fullName>
    </submittedName>
</protein>
<evidence type="ECO:0000313" key="1">
    <source>
        <dbReference type="EMBL" id="RAU21091.1"/>
    </source>
</evidence>
<comment type="caution">
    <text evidence="1">The sequence shown here is derived from an EMBL/GenBank/DDBJ whole genome shotgun (WGS) entry which is preliminary data.</text>
</comment>
<reference evidence="1 2" key="1">
    <citation type="submission" date="2017-11" db="EMBL/GenBank/DDBJ databases">
        <title>Draft genome sequence of magnetotactic bacterium Magnetospirillum kuznetsovii LBB-42.</title>
        <authorList>
            <person name="Grouzdev D.S."/>
            <person name="Rysina M.S."/>
            <person name="Baslerov R.V."/>
            <person name="Koziaeva V."/>
        </authorList>
    </citation>
    <scope>NUCLEOTIDE SEQUENCE [LARGE SCALE GENOMIC DNA]</scope>
    <source>
        <strain evidence="1 2">LBB-42</strain>
    </source>
</reference>
<gene>
    <name evidence="1" type="ORF">CU669_15160</name>
</gene>
<dbReference type="RefSeq" id="WP_112146189.1">
    <property type="nucleotide sequence ID" value="NZ_PGTO01000013.1"/>
</dbReference>